<keyword evidence="4" id="KW-0349">Heme</keyword>
<accession>A0A160TPK0</accession>
<dbReference type="EMBL" id="CZRL01000032">
    <property type="protein sequence ID" value="CUS50568.1"/>
    <property type="molecule type" value="Genomic_DNA"/>
</dbReference>
<dbReference type="GO" id="GO:0046872">
    <property type="term" value="F:metal ion binding"/>
    <property type="evidence" value="ECO:0007669"/>
    <property type="project" value="UniProtKB-KW"/>
</dbReference>
<keyword evidence="8 13" id="KW-0560">Oxidoreductase</keyword>
<evidence type="ECO:0000256" key="5">
    <source>
        <dbReference type="ARBA" id="ARBA00022692"/>
    </source>
</evidence>
<keyword evidence="10 12" id="KW-0472">Membrane</keyword>
<keyword evidence="6" id="KW-0479">Metal-binding</keyword>
<proteinExistence type="inferred from homology"/>
<name>A0A160TPK0_9ZZZZ</name>
<dbReference type="InterPro" id="IPR005265">
    <property type="entry name" value="HemJ-like"/>
</dbReference>
<dbReference type="AlphaFoldDB" id="A0A160TPK0"/>
<keyword evidence="9" id="KW-0408">Iron</keyword>
<comment type="subcellular location">
    <subcellularLocation>
        <location evidence="2">Cell membrane</location>
        <topology evidence="2">Multi-pass membrane protein</topology>
    </subcellularLocation>
</comment>
<evidence type="ECO:0000256" key="11">
    <source>
        <dbReference type="ARBA" id="ARBA00023444"/>
    </source>
</evidence>
<keyword evidence="7 12" id="KW-1133">Transmembrane helix</keyword>
<evidence type="ECO:0000256" key="10">
    <source>
        <dbReference type="ARBA" id="ARBA00023136"/>
    </source>
</evidence>
<evidence type="ECO:0000256" key="8">
    <source>
        <dbReference type="ARBA" id="ARBA00023002"/>
    </source>
</evidence>
<evidence type="ECO:0000256" key="2">
    <source>
        <dbReference type="ARBA" id="ARBA00004651"/>
    </source>
</evidence>
<dbReference type="HAMAP" id="MF_02239">
    <property type="entry name" value="HemJ"/>
    <property type="match status" value="1"/>
</dbReference>
<dbReference type="GO" id="GO:0005886">
    <property type="term" value="C:plasma membrane"/>
    <property type="evidence" value="ECO:0007669"/>
    <property type="project" value="UniProtKB-SubCell"/>
</dbReference>
<evidence type="ECO:0000256" key="4">
    <source>
        <dbReference type="ARBA" id="ARBA00022617"/>
    </source>
</evidence>
<feature type="transmembrane region" description="Helical" evidence="12">
    <location>
        <begin position="6"/>
        <end position="27"/>
    </location>
</feature>
<comment type="cofactor">
    <cofactor evidence="1">
        <name>heme b</name>
        <dbReference type="ChEBI" id="CHEBI:60344"/>
    </cofactor>
</comment>
<evidence type="ECO:0000256" key="9">
    <source>
        <dbReference type="ARBA" id="ARBA00023004"/>
    </source>
</evidence>
<dbReference type="EC" id="1.3.-.-" evidence="13"/>
<keyword evidence="5 12" id="KW-0812">Transmembrane</keyword>
<dbReference type="Pfam" id="PF03653">
    <property type="entry name" value="UPF0093"/>
    <property type="match status" value="1"/>
</dbReference>
<comment type="pathway">
    <text evidence="11">Porphyrin-containing compound metabolism.</text>
</comment>
<evidence type="ECO:0000256" key="12">
    <source>
        <dbReference type="SAM" id="Phobius"/>
    </source>
</evidence>
<evidence type="ECO:0000256" key="1">
    <source>
        <dbReference type="ARBA" id="ARBA00001970"/>
    </source>
</evidence>
<protein>
    <submittedName>
        <fullName evidence="13">Protoporphyrinogen IX oxidase, novel form, HemJ</fullName>
        <ecNumber evidence="13">1.3.-.-</ecNumber>
    </submittedName>
</protein>
<organism evidence="13">
    <name type="scientific">hydrothermal vent metagenome</name>
    <dbReference type="NCBI Taxonomy" id="652676"/>
    <lineage>
        <taxon>unclassified sequences</taxon>
        <taxon>metagenomes</taxon>
        <taxon>ecological metagenomes</taxon>
    </lineage>
</organism>
<dbReference type="NCBIfam" id="TIGR00701">
    <property type="entry name" value="protoporphyrinogen oxidase HemJ"/>
    <property type="match status" value="1"/>
</dbReference>
<sequence length="150" mass="17543">MLWVKAFHIIFMVTWFAGLFYLPRLFVYHAMTQDTATSAQFKTMERKLYFGIATPGGVLTILFGAWLWLGYDIGVGSGWFVAKLILVIMLVVYHLWCGRMLKDFRTDSNTHSHVFYRWFNEFPVLVLIAVVLLVVFKPFPHTIPTEKPYR</sequence>
<dbReference type="PIRSF" id="PIRSF004638">
    <property type="entry name" value="UCP004638"/>
    <property type="match status" value="1"/>
</dbReference>
<feature type="transmembrane region" description="Helical" evidence="12">
    <location>
        <begin position="77"/>
        <end position="97"/>
    </location>
</feature>
<evidence type="ECO:0000256" key="3">
    <source>
        <dbReference type="ARBA" id="ARBA00022475"/>
    </source>
</evidence>
<evidence type="ECO:0000313" key="13">
    <source>
        <dbReference type="EMBL" id="CUS50568.1"/>
    </source>
</evidence>
<feature type="transmembrane region" description="Helical" evidence="12">
    <location>
        <begin position="48"/>
        <end position="71"/>
    </location>
</feature>
<dbReference type="PANTHER" id="PTHR40255:SF1">
    <property type="entry name" value="PROTOPORPHYRINOGEN IX OXIDASE"/>
    <property type="match status" value="1"/>
</dbReference>
<keyword evidence="3" id="KW-1003">Cell membrane</keyword>
<gene>
    <name evidence="13" type="ORF">MGWOODY_XGa133</name>
</gene>
<feature type="transmembrane region" description="Helical" evidence="12">
    <location>
        <begin position="118"/>
        <end position="136"/>
    </location>
</feature>
<reference evidence="13" key="1">
    <citation type="submission" date="2015-10" db="EMBL/GenBank/DDBJ databases">
        <authorList>
            <person name="Gilbert D.G."/>
        </authorList>
    </citation>
    <scope>NUCLEOTIDE SEQUENCE</scope>
</reference>
<dbReference type="GO" id="GO:0016491">
    <property type="term" value="F:oxidoreductase activity"/>
    <property type="evidence" value="ECO:0007669"/>
    <property type="project" value="UniProtKB-KW"/>
</dbReference>
<dbReference type="PANTHER" id="PTHR40255">
    <property type="entry name" value="UPF0093 MEMBRANE PROTEIN SLR1790"/>
    <property type="match status" value="1"/>
</dbReference>
<evidence type="ECO:0000256" key="7">
    <source>
        <dbReference type="ARBA" id="ARBA00022989"/>
    </source>
</evidence>
<evidence type="ECO:0000256" key="6">
    <source>
        <dbReference type="ARBA" id="ARBA00022723"/>
    </source>
</evidence>